<evidence type="ECO:0000256" key="5">
    <source>
        <dbReference type="ARBA" id="ARBA00023239"/>
    </source>
</evidence>
<dbReference type="SUPFAM" id="SSF53383">
    <property type="entry name" value="PLP-dependent transferases"/>
    <property type="match status" value="1"/>
</dbReference>
<dbReference type="PANTHER" id="PTHR45677:SF8">
    <property type="entry name" value="CYSTEINE SULFINIC ACID DECARBOXYLASE"/>
    <property type="match status" value="1"/>
</dbReference>
<comment type="cofactor">
    <cofactor evidence="1 6 7">
        <name>pyridoxal 5'-phosphate</name>
        <dbReference type="ChEBI" id="CHEBI:597326"/>
    </cofactor>
</comment>
<dbReference type="GO" id="GO:0030170">
    <property type="term" value="F:pyridoxal phosphate binding"/>
    <property type="evidence" value="ECO:0007669"/>
    <property type="project" value="InterPro"/>
</dbReference>
<dbReference type="InterPro" id="IPR015424">
    <property type="entry name" value="PyrdxlP-dep_Trfase"/>
</dbReference>
<dbReference type="Gene3D" id="3.90.1150.10">
    <property type="entry name" value="Aspartate Aminotransferase, domain 1"/>
    <property type="match status" value="1"/>
</dbReference>
<evidence type="ECO:0000256" key="6">
    <source>
        <dbReference type="PIRSR" id="PIRSR602129-50"/>
    </source>
</evidence>
<reference evidence="8 9" key="1">
    <citation type="submission" date="2017-10" db="EMBL/GenBank/DDBJ databases">
        <title>Draft genome of Longimonas halophila.</title>
        <authorList>
            <person name="Goh K.M."/>
            <person name="Shamsir M.S."/>
            <person name="Lim S.W."/>
        </authorList>
    </citation>
    <scope>NUCLEOTIDE SEQUENCE [LARGE SCALE GENOMIC DNA]</scope>
    <source>
        <strain evidence="8 9">KCTC 42399</strain>
    </source>
</reference>
<protein>
    <submittedName>
        <fullName evidence="8">Aspartate aminotransferase family protein</fullName>
    </submittedName>
</protein>
<dbReference type="GO" id="GO:0019752">
    <property type="term" value="P:carboxylic acid metabolic process"/>
    <property type="evidence" value="ECO:0007669"/>
    <property type="project" value="InterPro"/>
</dbReference>
<evidence type="ECO:0000256" key="4">
    <source>
        <dbReference type="ARBA" id="ARBA00022898"/>
    </source>
</evidence>
<evidence type="ECO:0000256" key="2">
    <source>
        <dbReference type="ARBA" id="ARBA00009533"/>
    </source>
</evidence>
<keyword evidence="4 6" id="KW-0663">Pyridoxal phosphate</keyword>
<feature type="modified residue" description="N6-(pyridoxal phosphate)lysine" evidence="6">
    <location>
        <position position="305"/>
    </location>
</feature>
<keyword evidence="8" id="KW-0032">Aminotransferase</keyword>
<name>A0A2H3P790_9BACT</name>
<gene>
    <name evidence="8" type="ORF">CRI93_04705</name>
</gene>
<dbReference type="RefSeq" id="WP_098061458.1">
    <property type="nucleotide sequence ID" value="NZ_PDEP01000003.1"/>
</dbReference>
<dbReference type="GO" id="GO:0005737">
    <property type="term" value="C:cytoplasm"/>
    <property type="evidence" value="ECO:0007669"/>
    <property type="project" value="TreeGrafter"/>
</dbReference>
<evidence type="ECO:0000313" key="9">
    <source>
        <dbReference type="Proteomes" id="UP000221024"/>
    </source>
</evidence>
<evidence type="ECO:0000313" key="8">
    <source>
        <dbReference type="EMBL" id="PEN08418.1"/>
    </source>
</evidence>
<evidence type="ECO:0000256" key="1">
    <source>
        <dbReference type="ARBA" id="ARBA00001933"/>
    </source>
</evidence>
<dbReference type="GO" id="GO:0016831">
    <property type="term" value="F:carboxy-lyase activity"/>
    <property type="evidence" value="ECO:0007669"/>
    <property type="project" value="UniProtKB-KW"/>
</dbReference>
<keyword evidence="5 7" id="KW-0456">Lyase</keyword>
<dbReference type="AlphaFoldDB" id="A0A2H3P790"/>
<dbReference type="PANTHER" id="PTHR45677">
    <property type="entry name" value="GLUTAMATE DECARBOXYLASE-RELATED"/>
    <property type="match status" value="1"/>
</dbReference>
<dbReference type="GO" id="GO:0008483">
    <property type="term" value="F:transaminase activity"/>
    <property type="evidence" value="ECO:0007669"/>
    <property type="project" value="UniProtKB-KW"/>
</dbReference>
<dbReference type="Proteomes" id="UP000221024">
    <property type="component" value="Unassembled WGS sequence"/>
</dbReference>
<dbReference type="InterPro" id="IPR015422">
    <property type="entry name" value="PyrdxlP-dep_Trfase_small"/>
</dbReference>
<dbReference type="Gene3D" id="3.40.640.10">
    <property type="entry name" value="Type I PLP-dependent aspartate aminotransferase-like (Major domain)"/>
    <property type="match status" value="1"/>
</dbReference>
<sequence length="484" mass="52853">MNRSQLPRTAFASPDIRKQALDAWADDALDRMLTHLSSAAARSPLPDRDDNFGVEEAPIVPEQSVPESALLDEAEALIQGAMNPAHPGFMGHMDPMPATASVLGDLLAAAANNNMLSQEMAPTFTRLERQVTGALARRFGLGSEGGGVMTSGGSLANLHALAVARNTAFDDARRAGVGNCSPVLFASEAAHTSIQKAAMLLGLGTDAVVPIPTDAQRRMDPAALRTRIQAADHEGKEPFCVVATAGTTTTGSIDPLDFIADVADEHGLWLHVDAAYGGALTFSDTHRERLLGIERADSITFNPQKWAYVAKTCAMALFRDLPAMTNVFHVEAPYMREGTGVQNLGEMSVQGTRHADVLKLWLTLRHLGREGLEQLIDESYRLTEYFVECVEERPELELAAEPEMNLVCFRGVPDALGCEARDQWNADLQQYLLREANVFLSLPRLNGRNWLRAVLLNPFTEPEHVDRLFEHVDHFLAQSQREAA</sequence>
<keyword evidence="3" id="KW-0210">Decarboxylase</keyword>
<keyword evidence="8" id="KW-0808">Transferase</keyword>
<dbReference type="Gene3D" id="3.90.1150.170">
    <property type="match status" value="1"/>
</dbReference>
<proteinExistence type="inferred from homology"/>
<keyword evidence="9" id="KW-1185">Reference proteome</keyword>
<comment type="caution">
    <text evidence="8">The sequence shown here is derived from an EMBL/GenBank/DDBJ whole genome shotgun (WGS) entry which is preliminary data.</text>
</comment>
<evidence type="ECO:0000256" key="3">
    <source>
        <dbReference type="ARBA" id="ARBA00022793"/>
    </source>
</evidence>
<dbReference type="OrthoDB" id="9803665at2"/>
<organism evidence="8 9">
    <name type="scientific">Longimonas halophila</name>
    <dbReference type="NCBI Taxonomy" id="1469170"/>
    <lineage>
        <taxon>Bacteria</taxon>
        <taxon>Pseudomonadati</taxon>
        <taxon>Rhodothermota</taxon>
        <taxon>Rhodothermia</taxon>
        <taxon>Rhodothermales</taxon>
        <taxon>Salisaetaceae</taxon>
        <taxon>Longimonas</taxon>
    </lineage>
</organism>
<accession>A0A2H3P790</accession>
<dbReference type="EMBL" id="PDEP01000003">
    <property type="protein sequence ID" value="PEN08418.1"/>
    <property type="molecule type" value="Genomic_DNA"/>
</dbReference>
<dbReference type="Pfam" id="PF00282">
    <property type="entry name" value="Pyridoxal_deC"/>
    <property type="match status" value="1"/>
</dbReference>
<dbReference type="InterPro" id="IPR002129">
    <property type="entry name" value="PyrdxlP-dep_de-COase"/>
</dbReference>
<evidence type="ECO:0000256" key="7">
    <source>
        <dbReference type="RuleBase" id="RU000382"/>
    </source>
</evidence>
<dbReference type="InterPro" id="IPR015421">
    <property type="entry name" value="PyrdxlP-dep_Trfase_major"/>
</dbReference>
<comment type="similarity">
    <text evidence="2 7">Belongs to the group II decarboxylase family.</text>
</comment>